<protein>
    <submittedName>
        <fullName evidence="2">Uncharacterized protein</fullName>
    </submittedName>
</protein>
<evidence type="ECO:0000313" key="2">
    <source>
        <dbReference type="EMBL" id="KAK9125262.1"/>
    </source>
</evidence>
<feature type="region of interest" description="Disordered" evidence="1">
    <location>
        <begin position="1"/>
        <end position="169"/>
    </location>
</feature>
<evidence type="ECO:0000256" key="1">
    <source>
        <dbReference type="SAM" id="MobiDB-lite"/>
    </source>
</evidence>
<organism evidence="2 3">
    <name type="scientific">Stephania cephalantha</name>
    <dbReference type="NCBI Taxonomy" id="152367"/>
    <lineage>
        <taxon>Eukaryota</taxon>
        <taxon>Viridiplantae</taxon>
        <taxon>Streptophyta</taxon>
        <taxon>Embryophyta</taxon>
        <taxon>Tracheophyta</taxon>
        <taxon>Spermatophyta</taxon>
        <taxon>Magnoliopsida</taxon>
        <taxon>Ranunculales</taxon>
        <taxon>Menispermaceae</taxon>
        <taxon>Menispermoideae</taxon>
        <taxon>Cissampelideae</taxon>
        <taxon>Stephania</taxon>
    </lineage>
</organism>
<dbReference type="Proteomes" id="UP001419268">
    <property type="component" value="Unassembled WGS sequence"/>
</dbReference>
<feature type="compositionally biased region" description="Basic and acidic residues" evidence="1">
    <location>
        <begin position="136"/>
        <end position="151"/>
    </location>
</feature>
<reference evidence="2 3" key="1">
    <citation type="submission" date="2024-01" db="EMBL/GenBank/DDBJ databases">
        <title>Genome assemblies of Stephania.</title>
        <authorList>
            <person name="Yang L."/>
        </authorList>
    </citation>
    <scope>NUCLEOTIDE SEQUENCE [LARGE SCALE GENOMIC DNA]</scope>
    <source>
        <strain evidence="2">JXDWG</strain>
        <tissue evidence="2">Leaf</tissue>
    </source>
</reference>
<dbReference type="AlphaFoldDB" id="A0AAP0J0C3"/>
<proteinExistence type="predicted"/>
<comment type="caution">
    <text evidence="2">The sequence shown here is derived from an EMBL/GenBank/DDBJ whole genome shotgun (WGS) entry which is preliminary data.</text>
</comment>
<keyword evidence="3" id="KW-1185">Reference proteome</keyword>
<feature type="compositionally biased region" description="Basic and acidic residues" evidence="1">
    <location>
        <begin position="20"/>
        <end position="45"/>
    </location>
</feature>
<feature type="compositionally biased region" description="Basic and acidic residues" evidence="1">
    <location>
        <begin position="1"/>
        <end position="11"/>
    </location>
</feature>
<gene>
    <name evidence="2" type="ORF">Scep_014108</name>
</gene>
<name>A0AAP0J0C3_9MAGN</name>
<evidence type="ECO:0000313" key="3">
    <source>
        <dbReference type="Proteomes" id="UP001419268"/>
    </source>
</evidence>
<sequence length="169" mass="18570">MPTDGDGDHSRTSPRGRRRTSGEGRDESGKREDRAPAAAKDRRSLGGDALQRQARARESATPTGARRRGSDARGQQQWRCRRRRGGALPEQSILVHRLKQPLARGPKANLANSLETKGLPKEEKSVALPPLPPQRSPREGRSDSLNAREETIASDPPWEARSHLAAPLQ</sequence>
<dbReference type="EMBL" id="JBBNAG010000006">
    <property type="protein sequence ID" value="KAK9125262.1"/>
    <property type="molecule type" value="Genomic_DNA"/>
</dbReference>
<accession>A0AAP0J0C3</accession>